<feature type="domain" description="G-protein coupled receptors family 1 profile" evidence="11">
    <location>
        <begin position="83"/>
        <end position="163"/>
    </location>
</feature>
<evidence type="ECO:0000256" key="5">
    <source>
        <dbReference type="ARBA" id="ARBA00022989"/>
    </source>
</evidence>
<gene>
    <name evidence="12" type="ORF">OSB1V03_LOCUS10944</name>
</gene>
<dbReference type="PANTHER" id="PTHR46925">
    <property type="entry name" value="G-PROTEIN COUPLED RECEPTOR TKR-1-RELATED"/>
    <property type="match status" value="1"/>
</dbReference>
<keyword evidence="13" id="KW-1185">Reference proteome</keyword>
<evidence type="ECO:0000256" key="8">
    <source>
        <dbReference type="ARBA" id="ARBA00023170"/>
    </source>
</evidence>
<dbReference type="PRINTS" id="PR00237">
    <property type="entry name" value="GPCRRHODOPSN"/>
</dbReference>
<evidence type="ECO:0000256" key="9">
    <source>
        <dbReference type="ARBA" id="ARBA00023224"/>
    </source>
</evidence>
<dbReference type="PRINTS" id="PR01012">
    <property type="entry name" value="NRPEPTIDEYR"/>
</dbReference>
<evidence type="ECO:0000259" key="11">
    <source>
        <dbReference type="PROSITE" id="PS50262"/>
    </source>
</evidence>
<proteinExistence type="inferred from homology"/>
<dbReference type="Pfam" id="PF00001">
    <property type="entry name" value="7tm_1"/>
    <property type="match status" value="1"/>
</dbReference>
<feature type="transmembrane region" description="Helical" evidence="10">
    <location>
        <begin position="67"/>
        <end position="92"/>
    </location>
</feature>
<accession>A0A7R9Q318</accession>
<evidence type="ECO:0000256" key="4">
    <source>
        <dbReference type="ARBA" id="ARBA00022692"/>
    </source>
</evidence>
<keyword evidence="3" id="KW-1003">Cell membrane</keyword>
<protein>
    <recommendedName>
        <fullName evidence="11">G-protein coupled receptors family 1 profile domain-containing protein</fullName>
    </recommendedName>
</protein>
<evidence type="ECO:0000256" key="7">
    <source>
        <dbReference type="ARBA" id="ARBA00023136"/>
    </source>
</evidence>
<dbReference type="SUPFAM" id="SSF81321">
    <property type="entry name" value="Family A G protein-coupled receptor-like"/>
    <property type="match status" value="1"/>
</dbReference>
<evidence type="ECO:0000313" key="12">
    <source>
        <dbReference type="EMBL" id="CAD7630532.1"/>
    </source>
</evidence>
<dbReference type="PANTHER" id="PTHR46925:SF2">
    <property type="entry name" value="G-PROTEIN COUPLED RECEPTOR TKR-1-RELATED"/>
    <property type="match status" value="1"/>
</dbReference>
<dbReference type="InterPro" id="IPR017452">
    <property type="entry name" value="GPCR_Rhodpsn_7TM"/>
</dbReference>
<name>A0A7R9Q318_9ACAR</name>
<dbReference type="EMBL" id="CAJPIZ010008227">
    <property type="protein sequence ID" value="CAG2110962.1"/>
    <property type="molecule type" value="Genomic_DNA"/>
</dbReference>
<evidence type="ECO:0000256" key="1">
    <source>
        <dbReference type="ARBA" id="ARBA00004651"/>
    </source>
</evidence>
<dbReference type="Gene3D" id="1.20.1070.10">
    <property type="entry name" value="Rhodopsin 7-helix transmembrane proteins"/>
    <property type="match status" value="1"/>
</dbReference>
<comment type="similarity">
    <text evidence="2">Belongs to the G-protein coupled receptor 1 family.</text>
</comment>
<evidence type="ECO:0000256" key="10">
    <source>
        <dbReference type="SAM" id="Phobius"/>
    </source>
</evidence>
<dbReference type="GO" id="GO:0005886">
    <property type="term" value="C:plasma membrane"/>
    <property type="evidence" value="ECO:0007669"/>
    <property type="project" value="UniProtKB-SubCell"/>
</dbReference>
<keyword evidence="4 10" id="KW-0812">Transmembrane</keyword>
<dbReference type="AlphaFoldDB" id="A0A7R9Q318"/>
<reference evidence="12" key="1">
    <citation type="submission" date="2020-11" db="EMBL/GenBank/DDBJ databases">
        <authorList>
            <person name="Tran Van P."/>
        </authorList>
    </citation>
    <scope>NUCLEOTIDE SEQUENCE</scope>
</reference>
<dbReference type="GO" id="GO:0004983">
    <property type="term" value="F:neuropeptide Y receptor activity"/>
    <property type="evidence" value="ECO:0007669"/>
    <property type="project" value="InterPro"/>
</dbReference>
<feature type="non-terminal residue" evidence="12">
    <location>
        <position position="163"/>
    </location>
</feature>
<evidence type="ECO:0000256" key="3">
    <source>
        <dbReference type="ARBA" id="ARBA00022475"/>
    </source>
</evidence>
<comment type="subcellular location">
    <subcellularLocation>
        <location evidence="1">Cell membrane</location>
        <topology evidence="1">Multi-pass membrane protein</topology>
    </subcellularLocation>
</comment>
<feature type="transmembrane region" description="Helical" evidence="10">
    <location>
        <begin position="141"/>
        <end position="162"/>
    </location>
</feature>
<keyword evidence="7 10" id="KW-0472">Membrane</keyword>
<evidence type="ECO:0000313" key="13">
    <source>
        <dbReference type="Proteomes" id="UP000759131"/>
    </source>
</evidence>
<dbReference type="InterPro" id="IPR001681">
    <property type="entry name" value="Neurokn_rcpt"/>
</dbReference>
<dbReference type="InterPro" id="IPR000611">
    <property type="entry name" value="NPY_rcpt"/>
</dbReference>
<dbReference type="Proteomes" id="UP000759131">
    <property type="component" value="Unassembled WGS sequence"/>
</dbReference>
<keyword evidence="9" id="KW-0807">Transducer</keyword>
<keyword evidence="5 10" id="KW-1133">Transmembrane helix</keyword>
<dbReference type="PROSITE" id="PS50262">
    <property type="entry name" value="G_PROTEIN_RECEP_F1_2"/>
    <property type="match status" value="1"/>
</dbReference>
<feature type="transmembrane region" description="Helical" evidence="10">
    <location>
        <begin position="104"/>
        <end position="129"/>
    </location>
</feature>
<sequence>MDSMVIELTGSATGGGEGHFGSSAVNMSDWSSMTTLADTYWNSSTMVSTTPDMQEENVYILPLWQQFLWSFIFGLMVVVAAGGNIIVIWIVLAHKRMRTVTNYFLVNLSLADTMVSTLNVIFNFIYMLNSDWPFGQFYCKVSNFIAIVSVGASVFTLMAISID</sequence>
<evidence type="ECO:0000256" key="2">
    <source>
        <dbReference type="ARBA" id="ARBA00010663"/>
    </source>
</evidence>
<dbReference type="InterPro" id="IPR000276">
    <property type="entry name" value="GPCR_Rhodpsn"/>
</dbReference>
<dbReference type="EMBL" id="OC862802">
    <property type="protein sequence ID" value="CAD7630532.1"/>
    <property type="molecule type" value="Genomic_DNA"/>
</dbReference>
<keyword evidence="6" id="KW-0297">G-protein coupled receptor</keyword>
<dbReference type="GO" id="GO:0004995">
    <property type="term" value="F:tachykinin receptor activity"/>
    <property type="evidence" value="ECO:0007669"/>
    <property type="project" value="InterPro"/>
</dbReference>
<keyword evidence="8" id="KW-0675">Receptor</keyword>
<evidence type="ECO:0000256" key="6">
    <source>
        <dbReference type="ARBA" id="ARBA00023040"/>
    </source>
</evidence>
<organism evidence="12">
    <name type="scientific">Medioppia subpectinata</name>
    <dbReference type="NCBI Taxonomy" id="1979941"/>
    <lineage>
        <taxon>Eukaryota</taxon>
        <taxon>Metazoa</taxon>
        <taxon>Ecdysozoa</taxon>
        <taxon>Arthropoda</taxon>
        <taxon>Chelicerata</taxon>
        <taxon>Arachnida</taxon>
        <taxon>Acari</taxon>
        <taxon>Acariformes</taxon>
        <taxon>Sarcoptiformes</taxon>
        <taxon>Oribatida</taxon>
        <taxon>Brachypylina</taxon>
        <taxon>Oppioidea</taxon>
        <taxon>Oppiidae</taxon>
        <taxon>Medioppia</taxon>
    </lineage>
</organism>
<dbReference type="OrthoDB" id="5981855at2759"/>